<name>A0ABN7Y838_9BURK</name>
<feature type="transmembrane region" description="Helical" evidence="1">
    <location>
        <begin position="187"/>
        <end position="205"/>
    </location>
</feature>
<keyword evidence="1" id="KW-1133">Transmembrane helix</keyword>
<dbReference type="Pfam" id="PF06912">
    <property type="entry name" value="DUF1275"/>
    <property type="match status" value="1"/>
</dbReference>
<protein>
    <recommendedName>
        <fullName evidence="4">DUF1275 domain-containing protein</fullName>
    </recommendedName>
</protein>
<dbReference type="Proteomes" id="UP000727654">
    <property type="component" value="Unassembled WGS sequence"/>
</dbReference>
<feature type="transmembrane region" description="Helical" evidence="1">
    <location>
        <begin position="63"/>
        <end position="83"/>
    </location>
</feature>
<evidence type="ECO:0000313" key="3">
    <source>
        <dbReference type="Proteomes" id="UP000727654"/>
    </source>
</evidence>
<feature type="transmembrane region" description="Helical" evidence="1">
    <location>
        <begin position="211"/>
        <end position="231"/>
    </location>
</feature>
<feature type="transmembrane region" description="Helical" evidence="1">
    <location>
        <begin position="123"/>
        <end position="140"/>
    </location>
</feature>
<dbReference type="RefSeq" id="WP_224078793.1">
    <property type="nucleotide sequence ID" value="NZ_CAJZAI010000002.1"/>
</dbReference>
<organism evidence="2 3">
    <name type="scientific">Cupriavidus laharis</name>
    <dbReference type="NCBI Taxonomy" id="151654"/>
    <lineage>
        <taxon>Bacteria</taxon>
        <taxon>Pseudomonadati</taxon>
        <taxon>Pseudomonadota</taxon>
        <taxon>Betaproteobacteria</taxon>
        <taxon>Burkholderiales</taxon>
        <taxon>Burkholderiaceae</taxon>
        <taxon>Cupriavidus</taxon>
    </lineage>
</organism>
<evidence type="ECO:0000313" key="2">
    <source>
        <dbReference type="EMBL" id="CAG9168427.1"/>
    </source>
</evidence>
<dbReference type="PANTHER" id="PTHR37314:SF5">
    <property type="entry name" value="SLR0142 PROTEIN"/>
    <property type="match status" value="1"/>
</dbReference>
<feature type="transmembrane region" description="Helical" evidence="1">
    <location>
        <begin position="21"/>
        <end position="43"/>
    </location>
</feature>
<keyword evidence="1" id="KW-0812">Transmembrane</keyword>
<keyword evidence="3" id="KW-1185">Reference proteome</keyword>
<reference evidence="2 3" key="1">
    <citation type="submission" date="2021-08" db="EMBL/GenBank/DDBJ databases">
        <authorList>
            <person name="Peeters C."/>
        </authorList>
    </citation>
    <scope>NUCLEOTIDE SEQUENCE [LARGE SCALE GENOMIC DNA]</scope>
    <source>
        <strain evidence="2 3">LMG 23992</strain>
    </source>
</reference>
<dbReference type="EMBL" id="CAJZAI010000002">
    <property type="protein sequence ID" value="CAG9168427.1"/>
    <property type="molecule type" value="Genomic_DNA"/>
</dbReference>
<sequence length="240" mass="24189">MSTAQPSDVAAPAPGPATGCVLAFVAGYVDVVGFISLFGLFTAHVTGNFIMIGVDVAGNSAGLLAKLLALPAFVLAVAATRVAEVRLGRTGRSPVAPLLLAEALLLALFVAASLHAAPVTDPAAPAAIVAGILAVMAMGIQNALSRTSLLDLGPTTIMTGNTTQIVIDLVDLPSASGPQRDALRRRLRKMGPALAAFALGAILGALGFARLSVWCVLLPTALLVAIGIPAWRRGQASAAS</sequence>
<gene>
    <name evidence="2" type="ORF">LMG23992_01127</name>
</gene>
<evidence type="ECO:0008006" key="4">
    <source>
        <dbReference type="Google" id="ProtNLM"/>
    </source>
</evidence>
<accession>A0ABN7Y838</accession>
<comment type="caution">
    <text evidence="2">The sequence shown here is derived from an EMBL/GenBank/DDBJ whole genome shotgun (WGS) entry which is preliminary data.</text>
</comment>
<evidence type="ECO:0000256" key="1">
    <source>
        <dbReference type="SAM" id="Phobius"/>
    </source>
</evidence>
<dbReference type="InterPro" id="IPR010699">
    <property type="entry name" value="DUF1275"/>
</dbReference>
<proteinExistence type="predicted"/>
<feature type="transmembrane region" description="Helical" evidence="1">
    <location>
        <begin position="95"/>
        <end position="117"/>
    </location>
</feature>
<dbReference type="PANTHER" id="PTHR37314">
    <property type="entry name" value="SLR0142 PROTEIN"/>
    <property type="match status" value="1"/>
</dbReference>
<keyword evidence="1" id="KW-0472">Membrane</keyword>